<evidence type="ECO:0000256" key="2">
    <source>
        <dbReference type="ARBA" id="ARBA00022737"/>
    </source>
</evidence>
<keyword evidence="11" id="KW-1185">Reference proteome</keyword>
<keyword evidence="5" id="KW-0804">Transcription</keyword>
<keyword evidence="2" id="KW-0677">Repeat</keyword>
<dbReference type="SUPFAM" id="SSF46689">
    <property type="entry name" value="Homeodomain-like"/>
    <property type="match status" value="1"/>
</dbReference>
<organism evidence="10 11">
    <name type="scientific">Rubroshorea leprosula</name>
    <dbReference type="NCBI Taxonomy" id="152421"/>
    <lineage>
        <taxon>Eukaryota</taxon>
        <taxon>Viridiplantae</taxon>
        <taxon>Streptophyta</taxon>
        <taxon>Embryophyta</taxon>
        <taxon>Tracheophyta</taxon>
        <taxon>Spermatophyta</taxon>
        <taxon>Magnoliopsida</taxon>
        <taxon>eudicotyledons</taxon>
        <taxon>Gunneridae</taxon>
        <taxon>Pentapetalae</taxon>
        <taxon>rosids</taxon>
        <taxon>malvids</taxon>
        <taxon>Malvales</taxon>
        <taxon>Dipterocarpaceae</taxon>
        <taxon>Rubroshorea</taxon>
    </lineage>
</organism>
<evidence type="ECO:0000256" key="3">
    <source>
        <dbReference type="ARBA" id="ARBA00023015"/>
    </source>
</evidence>
<dbReference type="Pfam" id="PF00249">
    <property type="entry name" value="Myb_DNA-binding"/>
    <property type="match status" value="2"/>
</dbReference>
<evidence type="ECO:0000259" key="8">
    <source>
        <dbReference type="PROSITE" id="PS50090"/>
    </source>
</evidence>
<dbReference type="PANTHER" id="PTHR47998:SF74">
    <property type="entry name" value="TRANSCRIPTION FACTOR TT2"/>
    <property type="match status" value="1"/>
</dbReference>
<dbReference type="FunFam" id="1.10.10.60:FF:000011">
    <property type="entry name" value="Myb transcription factor"/>
    <property type="match status" value="1"/>
</dbReference>
<comment type="subcellular location">
    <subcellularLocation>
        <location evidence="1">Nucleus</location>
    </subcellularLocation>
</comment>
<dbReference type="Proteomes" id="UP001054252">
    <property type="component" value="Unassembled WGS sequence"/>
</dbReference>
<keyword evidence="3" id="KW-0805">Transcription regulation</keyword>
<dbReference type="PANTHER" id="PTHR47998">
    <property type="entry name" value="TRANSCRIPTION FACTOR MYB51-LIKE ISOFORM X1"/>
    <property type="match status" value="1"/>
</dbReference>
<protein>
    <submittedName>
        <fullName evidence="10">Uncharacterized protein</fullName>
    </submittedName>
</protein>
<evidence type="ECO:0000259" key="9">
    <source>
        <dbReference type="PROSITE" id="PS51294"/>
    </source>
</evidence>
<evidence type="ECO:0000256" key="7">
    <source>
        <dbReference type="SAM" id="MobiDB-lite"/>
    </source>
</evidence>
<dbReference type="InterPro" id="IPR017930">
    <property type="entry name" value="Myb_dom"/>
</dbReference>
<dbReference type="GO" id="GO:0006355">
    <property type="term" value="P:regulation of DNA-templated transcription"/>
    <property type="evidence" value="ECO:0007669"/>
    <property type="project" value="TreeGrafter"/>
</dbReference>
<dbReference type="PROSITE" id="PS50090">
    <property type="entry name" value="MYB_LIKE"/>
    <property type="match status" value="2"/>
</dbReference>
<dbReference type="CDD" id="cd00167">
    <property type="entry name" value="SANT"/>
    <property type="match status" value="2"/>
</dbReference>
<proteinExistence type="predicted"/>
<keyword evidence="4" id="KW-0238">DNA-binding</keyword>
<dbReference type="GO" id="GO:0005634">
    <property type="term" value="C:nucleus"/>
    <property type="evidence" value="ECO:0007669"/>
    <property type="project" value="UniProtKB-SubCell"/>
</dbReference>
<dbReference type="PROSITE" id="PS51294">
    <property type="entry name" value="HTH_MYB"/>
    <property type="match status" value="2"/>
</dbReference>
<gene>
    <name evidence="10" type="ORF">SLEP1_g6157</name>
</gene>
<dbReference type="InterPro" id="IPR009057">
    <property type="entry name" value="Homeodomain-like_sf"/>
</dbReference>
<keyword evidence="6" id="KW-0539">Nucleus</keyword>
<dbReference type="AlphaFoldDB" id="A0AAV5HYQ1"/>
<evidence type="ECO:0000256" key="4">
    <source>
        <dbReference type="ARBA" id="ARBA00023125"/>
    </source>
</evidence>
<name>A0AAV5HYQ1_9ROSI</name>
<feature type="domain" description="HTH myb-type" evidence="9">
    <location>
        <begin position="62"/>
        <end position="116"/>
    </location>
</feature>
<evidence type="ECO:0000256" key="5">
    <source>
        <dbReference type="ARBA" id="ARBA00023163"/>
    </source>
</evidence>
<evidence type="ECO:0000256" key="1">
    <source>
        <dbReference type="ARBA" id="ARBA00004123"/>
    </source>
</evidence>
<sequence>MGRSHQCLLDGRNKGAWTSNEDKILTDYVKVHGEGKWNNVAKKTGLKRSGKSCRLRWRNYLKPDIKRGNISNDEEELIIRLHKLLGNRWSLIAGRLPGRTDNEIKNYWNTTLAKRAKDFKMKVCTPIGNVNEVPRTMCNANVKLTTQVVLVDAAVQSDENQYFTYNLSIGPSTENYMSRKMEYQFNDASSSSLPQLKDHDDATDFLMDFNVDDVCKFLETEIVQMNDDKVSPNGGGEGGGDEGDGDSSFLKKLAEAEKESSLDFQSLASSFLESAEEWPPISLNILAFNQEK</sequence>
<feature type="region of interest" description="Disordered" evidence="7">
    <location>
        <begin position="226"/>
        <end position="252"/>
    </location>
</feature>
<dbReference type="Gene3D" id="1.10.10.60">
    <property type="entry name" value="Homeodomain-like"/>
    <property type="match status" value="2"/>
</dbReference>
<evidence type="ECO:0000313" key="11">
    <source>
        <dbReference type="Proteomes" id="UP001054252"/>
    </source>
</evidence>
<evidence type="ECO:0000313" key="10">
    <source>
        <dbReference type="EMBL" id="GKU92426.1"/>
    </source>
</evidence>
<dbReference type="InterPro" id="IPR001005">
    <property type="entry name" value="SANT/Myb"/>
</dbReference>
<dbReference type="SMART" id="SM00717">
    <property type="entry name" value="SANT"/>
    <property type="match status" value="2"/>
</dbReference>
<comment type="caution">
    <text evidence="10">The sequence shown here is derived from an EMBL/GenBank/DDBJ whole genome shotgun (WGS) entry which is preliminary data.</text>
</comment>
<evidence type="ECO:0000256" key="6">
    <source>
        <dbReference type="ARBA" id="ARBA00023242"/>
    </source>
</evidence>
<accession>A0AAV5HYQ1</accession>
<dbReference type="GO" id="GO:0000976">
    <property type="term" value="F:transcription cis-regulatory region binding"/>
    <property type="evidence" value="ECO:0007669"/>
    <property type="project" value="TreeGrafter"/>
</dbReference>
<feature type="domain" description="HTH myb-type" evidence="9">
    <location>
        <begin position="9"/>
        <end position="61"/>
    </location>
</feature>
<dbReference type="EMBL" id="BPVZ01000006">
    <property type="protein sequence ID" value="GKU92426.1"/>
    <property type="molecule type" value="Genomic_DNA"/>
</dbReference>
<dbReference type="GO" id="GO:0030154">
    <property type="term" value="P:cell differentiation"/>
    <property type="evidence" value="ECO:0007669"/>
    <property type="project" value="TreeGrafter"/>
</dbReference>
<feature type="domain" description="Myb-like" evidence="8">
    <location>
        <begin position="62"/>
        <end position="112"/>
    </location>
</feature>
<feature type="domain" description="Myb-like" evidence="8">
    <location>
        <begin position="9"/>
        <end position="61"/>
    </location>
</feature>
<reference evidence="10 11" key="1">
    <citation type="journal article" date="2021" name="Commun. Biol.">
        <title>The genome of Shorea leprosula (Dipterocarpaceae) highlights the ecological relevance of drought in aseasonal tropical rainforests.</title>
        <authorList>
            <person name="Ng K.K.S."/>
            <person name="Kobayashi M.J."/>
            <person name="Fawcett J.A."/>
            <person name="Hatakeyama M."/>
            <person name="Paape T."/>
            <person name="Ng C.H."/>
            <person name="Ang C.C."/>
            <person name="Tnah L.H."/>
            <person name="Lee C.T."/>
            <person name="Nishiyama T."/>
            <person name="Sese J."/>
            <person name="O'Brien M.J."/>
            <person name="Copetti D."/>
            <person name="Mohd Noor M.I."/>
            <person name="Ong R.C."/>
            <person name="Putra M."/>
            <person name="Sireger I.Z."/>
            <person name="Indrioko S."/>
            <person name="Kosugi Y."/>
            <person name="Izuno A."/>
            <person name="Isagi Y."/>
            <person name="Lee S.L."/>
            <person name="Shimizu K.K."/>
        </authorList>
    </citation>
    <scope>NUCLEOTIDE SEQUENCE [LARGE SCALE GENOMIC DNA]</scope>
    <source>
        <strain evidence="10">214</strain>
    </source>
</reference>
<dbReference type="InterPro" id="IPR015495">
    <property type="entry name" value="Myb_TF_plants"/>
</dbReference>